<dbReference type="AlphaFoldDB" id="A0A443S9Y6"/>
<dbReference type="Gene3D" id="1.20.58.390">
    <property type="entry name" value="Neurotransmitter-gated ion-channel transmembrane domain"/>
    <property type="match status" value="1"/>
</dbReference>
<organism evidence="4 5">
    <name type="scientific">Leptotrombidium deliense</name>
    <dbReference type="NCBI Taxonomy" id="299467"/>
    <lineage>
        <taxon>Eukaryota</taxon>
        <taxon>Metazoa</taxon>
        <taxon>Ecdysozoa</taxon>
        <taxon>Arthropoda</taxon>
        <taxon>Chelicerata</taxon>
        <taxon>Arachnida</taxon>
        <taxon>Acari</taxon>
        <taxon>Acariformes</taxon>
        <taxon>Trombidiformes</taxon>
        <taxon>Prostigmata</taxon>
        <taxon>Anystina</taxon>
        <taxon>Parasitengona</taxon>
        <taxon>Trombiculoidea</taxon>
        <taxon>Trombiculidae</taxon>
        <taxon>Leptotrombidium</taxon>
    </lineage>
</organism>
<keyword evidence="2" id="KW-1133">Transmembrane helix</keyword>
<evidence type="ECO:0000313" key="5">
    <source>
        <dbReference type="Proteomes" id="UP000288716"/>
    </source>
</evidence>
<dbReference type="OrthoDB" id="8890589at2759"/>
<feature type="domain" description="Neurotransmitter-gated ion-channel transmembrane" evidence="3">
    <location>
        <begin position="64"/>
        <end position="92"/>
    </location>
</feature>
<keyword evidence="2" id="KW-0812">Transmembrane</keyword>
<keyword evidence="5" id="KW-1185">Reference proteome</keyword>
<reference evidence="4 5" key="1">
    <citation type="journal article" date="2018" name="Gigascience">
        <title>Genomes of trombidid mites reveal novel predicted allergens and laterally-transferred genes associated with secondary metabolism.</title>
        <authorList>
            <person name="Dong X."/>
            <person name="Chaisiri K."/>
            <person name="Xia D."/>
            <person name="Armstrong S.D."/>
            <person name="Fang Y."/>
            <person name="Donnelly M.J."/>
            <person name="Kadowaki T."/>
            <person name="McGarry J.W."/>
            <person name="Darby A.C."/>
            <person name="Makepeace B.L."/>
        </authorList>
    </citation>
    <scope>NUCLEOTIDE SEQUENCE [LARGE SCALE GENOMIC DNA]</scope>
    <source>
        <strain evidence="4">UoL-UT</strain>
    </source>
</reference>
<comment type="caution">
    <text evidence="4">The sequence shown here is derived from an EMBL/GenBank/DDBJ whole genome shotgun (WGS) entry which is preliminary data.</text>
</comment>
<feature type="region of interest" description="Disordered" evidence="1">
    <location>
        <begin position="1"/>
        <end position="69"/>
    </location>
</feature>
<dbReference type="STRING" id="299467.A0A443S9Y6"/>
<dbReference type="GO" id="GO:0006811">
    <property type="term" value="P:monoatomic ion transport"/>
    <property type="evidence" value="ECO:0007669"/>
    <property type="project" value="InterPro"/>
</dbReference>
<dbReference type="VEuPathDB" id="VectorBase:LDEU007699"/>
<keyword evidence="2" id="KW-0472">Membrane</keyword>
<proteinExistence type="predicted"/>
<gene>
    <name evidence="4" type="ORF">B4U80_06456</name>
</gene>
<accession>A0A443S9Y6</accession>
<dbReference type="GO" id="GO:0016020">
    <property type="term" value="C:membrane"/>
    <property type="evidence" value="ECO:0007669"/>
    <property type="project" value="InterPro"/>
</dbReference>
<dbReference type="InterPro" id="IPR038050">
    <property type="entry name" value="Neuro_actylchol_rec"/>
</dbReference>
<evidence type="ECO:0000256" key="1">
    <source>
        <dbReference type="SAM" id="MobiDB-lite"/>
    </source>
</evidence>
<dbReference type="InterPro" id="IPR006029">
    <property type="entry name" value="Neurotrans-gated_channel_TM"/>
</dbReference>
<feature type="transmembrane region" description="Helical" evidence="2">
    <location>
        <begin position="78"/>
        <end position="98"/>
    </location>
</feature>
<dbReference type="InterPro" id="IPR036719">
    <property type="entry name" value="Neuro-gated_channel_TM_sf"/>
</dbReference>
<dbReference type="Pfam" id="PF02932">
    <property type="entry name" value="Neur_chan_memb"/>
    <property type="match status" value="1"/>
</dbReference>
<evidence type="ECO:0000256" key="2">
    <source>
        <dbReference type="SAM" id="Phobius"/>
    </source>
</evidence>
<feature type="compositionally biased region" description="Low complexity" evidence="1">
    <location>
        <begin position="1"/>
        <end position="10"/>
    </location>
</feature>
<dbReference type="SUPFAM" id="SSF90112">
    <property type="entry name" value="Neurotransmitter-gated ion-channel transmembrane pore"/>
    <property type="match status" value="1"/>
</dbReference>
<evidence type="ECO:0000313" key="4">
    <source>
        <dbReference type="EMBL" id="RWS24341.1"/>
    </source>
</evidence>
<protein>
    <submittedName>
        <fullName evidence="4">GABA gated chloride channel RDL3-like protein</fullName>
    </submittedName>
</protein>
<dbReference type="Proteomes" id="UP000288716">
    <property type="component" value="Unassembled WGS sequence"/>
</dbReference>
<dbReference type="EMBL" id="NCKV01005000">
    <property type="protein sequence ID" value="RWS24341.1"/>
    <property type="molecule type" value="Genomic_DNA"/>
</dbReference>
<evidence type="ECO:0000259" key="3">
    <source>
        <dbReference type="Pfam" id="PF02932"/>
    </source>
</evidence>
<name>A0A443S9Y6_9ACAR</name>
<sequence>MPDHQQQQQQKHVARGLSVENPLGVTGAQRRSIDPDSQPSGPAVTASASATSGPFGRCKNPNKLLGVSPSDIDKYSRVIFPVCFVCFNLMYWIIYLHISDDGSDGLVPHTGGS</sequence>
<feature type="compositionally biased region" description="Polar residues" evidence="1">
    <location>
        <begin position="35"/>
        <end position="52"/>
    </location>
</feature>